<protein>
    <submittedName>
        <fullName evidence="1">DNA helicase, phage-associated</fullName>
    </submittedName>
</protein>
<dbReference type="EMBL" id="LR778216">
    <property type="protein sequence ID" value="CAB1282927.1"/>
    <property type="molecule type" value="Genomic_DNA"/>
</dbReference>
<keyword evidence="1" id="KW-0347">Helicase</keyword>
<evidence type="ECO:0000313" key="1">
    <source>
        <dbReference type="EMBL" id="CAB1282927.1"/>
    </source>
</evidence>
<accession>A0A6F8ZLF5</accession>
<dbReference type="Pfam" id="PF13481">
    <property type="entry name" value="AAA_25"/>
    <property type="match status" value="1"/>
</dbReference>
<reference evidence="1 2" key="1">
    <citation type="submission" date="2020-03" db="EMBL/GenBank/DDBJ databases">
        <authorList>
            <person name="Ansaldi M."/>
            <person name="Clavijo F."/>
        </authorList>
    </citation>
    <scope>NUCLEOTIDE SEQUENCE [LARGE SCALE GENOMIC DNA]</scope>
</reference>
<dbReference type="InterPro" id="IPR027417">
    <property type="entry name" value="P-loop_NTPase"/>
</dbReference>
<dbReference type="GO" id="GO:0004386">
    <property type="term" value="F:helicase activity"/>
    <property type="evidence" value="ECO:0007669"/>
    <property type="project" value="UniProtKB-KW"/>
</dbReference>
<evidence type="ECO:0000313" key="2">
    <source>
        <dbReference type="Proteomes" id="UP000501273"/>
    </source>
</evidence>
<keyword evidence="1" id="KW-0067">ATP-binding</keyword>
<dbReference type="Proteomes" id="UP000501273">
    <property type="component" value="Chromosome"/>
</dbReference>
<organism evidence="1 2">
    <name type="scientific">Xylella phage Cota</name>
    <dbReference type="NCBI Taxonomy" id="2699877"/>
    <lineage>
        <taxon>Viruses</taxon>
        <taxon>Duplodnaviria</taxon>
        <taxon>Heunggongvirae</taxon>
        <taxon>Uroviricota</taxon>
        <taxon>Caudoviricetes</taxon>
        <taxon>Autographivirales</taxon>
        <taxon>Autonotataviridae</taxon>
        <taxon>Cotavirus</taxon>
        <taxon>Cotavirus cota</taxon>
    </lineage>
</organism>
<dbReference type="Gene3D" id="3.40.50.300">
    <property type="entry name" value="P-loop containing nucleotide triphosphate hydrolases"/>
    <property type="match status" value="1"/>
</dbReference>
<dbReference type="SUPFAM" id="SSF52540">
    <property type="entry name" value="P-loop containing nucleoside triphosphate hydrolases"/>
    <property type="match status" value="1"/>
</dbReference>
<keyword evidence="1" id="KW-0378">Hydrolase</keyword>
<keyword evidence="2" id="KW-1185">Reference proteome</keyword>
<sequence>MSLDLTLLRLMKHRTKFDRLIGGLPDAGLEETTTVLLNDFKAYFKEFPEVKVIDYSTFMLWFEQFKHTQFAPERTGMFDAIMKRAAEDITPDVEEGLMERLVSAEASYKLIGVVEQWNSGAEFDLLTRLQEVVEDFEKNMDRKVRTPFVEDAIEDMLKEDEDDSGFHWRLNCLNGSTRPLRGGDFGIVAARPDKGKTTFLTSELSFMVPQIPRAADGSVKPILWFNNEGPGKRIKQRYYQSLLGCSIPEMVEKLRAGTLTKELLEVTGGIDPNLLLRIVDVHDARSHEIENIIRNHPPALVVLDMIDNIQFSGLAANNGQRTDQMLEAMYQWARNLAVKYDAPFLATSQISADGDGLTYPTLPMLKDSKTGKQGAADFIITLGALNDPAMDGFRYIGMTKNKLHRSGGRKDPRTEVLFDMERARYENPDD</sequence>
<keyword evidence="1" id="KW-0547">Nucleotide-binding</keyword>
<proteinExistence type="predicted"/>
<name>A0A6F8ZLF5_9CAUD</name>